<evidence type="ECO:0000313" key="13">
    <source>
        <dbReference type="EMBL" id="AWK88867.1"/>
    </source>
</evidence>
<reference evidence="14" key="1">
    <citation type="submission" date="2018-05" db="EMBL/GenBank/DDBJ databases">
        <title>Azospirillum thermophila sp. nov., a novel isolated from hot spring.</title>
        <authorList>
            <person name="Zhao Z."/>
        </authorList>
    </citation>
    <scope>NUCLEOTIDE SEQUENCE [LARGE SCALE GENOMIC DNA]</scope>
    <source>
        <strain evidence="14">CFH 70021</strain>
        <plasmid evidence="14">unnamed1</plasmid>
    </source>
</reference>
<keyword evidence="4" id="KW-0050">Antiport</keyword>
<comment type="similarity">
    <text evidence="2">Belongs to the monovalent cation:proton antiporter 2 (CPA2) transporter (TC 2.A.37) family.</text>
</comment>
<evidence type="ECO:0000256" key="8">
    <source>
        <dbReference type="ARBA" id="ARBA00022989"/>
    </source>
</evidence>
<keyword evidence="3" id="KW-0813">Transport</keyword>
<dbReference type="NCBIfam" id="TIGR00932">
    <property type="entry name" value="2a37"/>
    <property type="match status" value="1"/>
</dbReference>
<dbReference type="Pfam" id="PF02254">
    <property type="entry name" value="TrkA_N"/>
    <property type="match status" value="1"/>
</dbReference>
<evidence type="ECO:0000256" key="11">
    <source>
        <dbReference type="SAM" id="Phobius"/>
    </source>
</evidence>
<evidence type="ECO:0000256" key="3">
    <source>
        <dbReference type="ARBA" id="ARBA00022448"/>
    </source>
</evidence>
<evidence type="ECO:0000256" key="10">
    <source>
        <dbReference type="ARBA" id="ARBA00023136"/>
    </source>
</evidence>
<feature type="transmembrane region" description="Helical" evidence="11">
    <location>
        <begin position="115"/>
        <end position="136"/>
    </location>
</feature>
<dbReference type="PANTHER" id="PTHR46157:SF4">
    <property type="entry name" value="K(+) EFFLUX ANTIPORTER 3, CHLOROPLASTIC"/>
    <property type="match status" value="1"/>
</dbReference>
<dbReference type="Pfam" id="PF00999">
    <property type="entry name" value="Na_H_Exchanger"/>
    <property type="match status" value="1"/>
</dbReference>
<sequence length="572" mass="60422">MHDPLLFRDILFLLLAAIIAVPLFQALRIPAVLGYLVAGMALGPHTPGPVVDLEMPQILAEFGVVFLLFAIGLELPLSRLQAMRRYIFGLGLMQVFFTSAIIGAIGYGFGLTPEAAIVTGGMLAFSSTATVLKLLVERGETVARFGRISVAVLIFQDLAVVPLLTLLPLLAGESTSIPYALGLAGVKAVAAILVIMLLGRFVVRPAYRFVASANSPEVFTAANLFVLLAIGWLTAEAGMSMALGAFLAGMLLADTPYRHQVEADIEPFRGLLLGLFFMTVGMTLDLPAMADRADMILLVTVSLLAGKSTLLFLLCRLSGLGLATSLRIGLLLAQGGEFAFVLIGKATALKVMDGETGLLLSSSVALSMAVTPLIGTAAQRLAQAIEARRGAETFGVEADGRTGHVLIAGYGRVGAAVARLLAAHDVPFLALDLEPQRVARARQHGLPVYYGDASQEVVLRVAGIERARAAVITLNRPERAERAVEAIRRAAPDLPIVARAHDLGQRGILSAAGATAVVPETIEASLHMAALVLRKAGIDPQTVDRNLQAYRDGNYEALMELETKGKEAAGAD</sequence>
<dbReference type="InterPro" id="IPR003148">
    <property type="entry name" value="RCK_N"/>
</dbReference>
<keyword evidence="8 11" id="KW-1133">Transmembrane helix</keyword>
<feature type="transmembrane region" description="Helical" evidence="11">
    <location>
        <begin position="87"/>
        <end position="109"/>
    </location>
</feature>
<feature type="transmembrane region" description="Helical" evidence="11">
    <location>
        <begin position="295"/>
        <end position="314"/>
    </location>
</feature>
<dbReference type="PROSITE" id="PS51201">
    <property type="entry name" value="RCK_N"/>
    <property type="match status" value="1"/>
</dbReference>
<dbReference type="Proteomes" id="UP000245629">
    <property type="component" value="Plasmid unnamed1"/>
</dbReference>
<dbReference type="Gene3D" id="3.40.50.720">
    <property type="entry name" value="NAD(P)-binding Rossmann-like Domain"/>
    <property type="match status" value="1"/>
</dbReference>
<gene>
    <name evidence="13" type="ORF">DEW08_22670</name>
</gene>
<dbReference type="KEGG" id="azz:DEW08_22670"/>
<evidence type="ECO:0000256" key="7">
    <source>
        <dbReference type="ARBA" id="ARBA00022958"/>
    </source>
</evidence>
<keyword evidence="14" id="KW-1185">Reference proteome</keyword>
<comment type="subcellular location">
    <subcellularLocation>
        <location evidence="1">Endomembrane system</location>
        <topology evidence="1">Multi-pass membrane protein</topology>
    </subcellularLocation>
</comment>
<protein>
    <submittedName>
        <fullName evidence="13">Potassium transporter KefB</fullName>
    </submittedName>
</protein>
<accession>A0A2S2CX61</accession>
<evidence type="ECO:0000259" key="12">
    <source>
        <dbReference type="PROSITE" id="PS51201"/>
    </source>
</evidence>
<evidence type="ECO:0000256" key="5">
    <source>
        <dbReference type="ARBA" id="ARBA00022538"/>
    </source>
</evidence>
<feature type="domain" description="RCK N-terminal" evidence="12">
    <location>
        <begin position="402"/>
        <end position="519"/>
    </location>
</feature>
<dbReference type="AlphaFoldDB" id="A0A2S2CX61"/>
<evidence type="ECO:0000256" key="1">
    <source>
        <dbReference type="ARBA" id="ARBA00004127"/>
    </source>
</evidence>
<keyword evidence="13" id="KW-0614">Plasmid</keyword>
<proteinExistence type="inferred from homology"/>
<dbReference type="SUPFAM" id="SSF51735">
    <property type="entry name" value="NAD(P)-binding Rossmann-fold domains"/>
    <property type="match status" value="1"/>
</dbReference>
<evidence type="ECO:0000313" key="14">
    <source>
        <dbReference type="Proteomes" id="UP000245629"/>
    </source>
</evidence>
<geneLocation type="plasmid" evidence="13 14">
    <name>unnamed1</name>
</geneLocation>
<dbReference type="InterPro" id="IPR006153">
    <property type="entry name" value="Cation/H_exchanger_TM"/>
</dbReference>
<keyword evidence="6 11" id="KW-0812">Transmembrane</keyword>
<evidence type="ECO:0000256" key="6">
    <source>
        <dbReference type="ARBA" id="ARBA00022692"/>
    </source>
</evidence>
<dbReference type="EMBL" id="CP029356">
    <property type="protein sequence ID" value="AWK88867.1"/>
    <property type="molecule type" value="Genomic_DNA"/>
</dbReference>
<dbReference type="GO" id="GO:0012505">
    <property type="term" value="C:endomembrane system"/>
    <property type="evidence" value="ECO:0007669"/>
    <property type="project" value="UniProtKB-SubCell"/>
</dbReference>
<keyword evidence="10 11" id="KW-0472">Membrane</keyword>
<name>A0A2S2CX61_9PROT</name>
<dbReference type="InterPro" id="IPR004771">
    <property type="entry name" value="K/H_exchanger"/>
</dbReference>
<keyword evidence="9" id="KW-0406">Ion transport</keyword>
<evidence type="ECO:0000256" key="4">
    <source>
        <dbReference type="ARBA" id="ARBA00022449"/>
    </source>
</evidence>
<feature type="transmembrane region" description="Helical" evidence="11">
    <location>
        <begin position="224"/>
        <end position="248"/>
    </location>
</feature>
<evidence type="ECO:0000256" key="9">
    <source>
        <dbReference type="ARBA" id="ARBA00023065"/>
    </source>
</evidence>
<feature type="transmembrane region" description="Helical" evidence="11">
    <location>
        <begin position="177"/>
        <end position="203"/>
    </location>
</feature>
<dbReference type="GO" id="GO:0008324">
    <property type="term" value="F:monoatomic cation transmembrane transporter activity"/>
    <property type="evidence" value="ECO:0007669"/>
    <property type="project" value="InterPro"/>
</dbReference>
<dbReference type="Gene3D" id="1.20.1530.20">
    <property type="match status" value="1"/>
</dbReference>
<dbReference type="InterPro" id="IPR036291">
    <property type="entry name" value="NAD(P)-bd_dom_sf"/>
</dbReference>
<feature type="transmembrane region" description="Helical" evidence="11">
    <location>
        <begin position="326"/>
        <end position="344"/>
    </location>
</feature>
<keyword evidence="5" id="KW-0633">Potassium transport</keyword>
<feature type="transmembrane region" description="Helical" evidence="11">
    <location>
        <begin position="12"/>
        <end position="38"/>
    </location>
</feature>
<dbReference type="RefSeq" id="WP_109331580.1">
    <property type="nucleotide sequence ID" value="NZ_CP029356.1"/>
</dbReference>
<feature type="transmembrane region" description="Helical" evidence="11">
    <location>
        <begin position="148"/>
        <end position="171"/>
    </location>
</feature>
<dbReference type="FunFam" id="3.40.50.720:FF:000036">
    <property type="entry name" value="Glutathione-regulated potassium-efflux system protein KefB"/>
    <property type="match status" value="1"/>
</dbReference>
<dbReference type="OrthoDB" id="9781411at2"/>
<dbReference type="InterPro" id="IPR038770">
    <property type="entry name" value="Na+/solute_symporter_sf"/>
</dbReference>
<evidence type="ECO:0000256" key="2">
    <source>
        <dbReference type="ARBA" id="ARBA00005551"/>
    </source>
</evidence>
<organism evidence="13 14">
    <name type="scientific">Azospirillum thermophilum</name>
    <dbReference type="NCBI Taxonomy" id="2202148"/>
    <lineage>
        <taxon>Bacteria</taxon>
        <taxon>Pseudomonadati</taxon>
        <taxon>Pseudomonadota</taxon>
        <taxon>Alphaproteobacteria</taxon>
        <taxon>Rhodospirillales</taxon>
        <taxon>Azospirillaceae</taxon>
        <taxon>Azospirillum</taxon>
    </lineage>
</organism>
<dbReference type="PANTHER" id="PTHR46157">
    <property type="entry name" value="K(+) EFFLUX ANTIPORTER 3, CHLOROPLASTIC"/>
    <property type="match status" value="1"/>
</dbReference>
<feature type="transmembrane region" description="Helical" evidence="11">
    <location>
        <begin position="356"/>
        <end position="375"/>
    </location>
</feature>
<dbReference type="GO" id="GO:0016020">
    <property type="term" value="C:membrane"/>
    <property type="evidence" value="ECO:0007669"/>
    <property type="project" value="InterPro"/>
</dbReference>
<dbReference type="GO" id="GO:0006813">
    <property type="term" value="P:potassium ion transport"/>
    <property type="evidence" value="ECO:0007669"/>
    <property type="project" value="UniProtKB-KW"/>
</dbReference>
<keyword evidence="7" id="KW-0630">Potassium</keyword>
<feature type="transmembrane region" description="Helical" evidence="11">
    <location>
        <begin position="268"/>
        <end position="288"/>
    </location>
</feature>
<feature type="transmembrane region" description="Helical" evidence="11">
    <location>
        <begin position="58"/>
        <end position="75"/>
    </location>
</feature>
<dbReference type="GO" id="GO:0015297">
    <property type="term" value="F:antiporter activity"/>
    <property type="evidence" value="ECO:0007669"/>
    <property type="project" value="UniProtKB-KW"/>
</dbReference>
<dbReference type="GO" id="GO:1902600">
    <property type="term" value="P:proton transmembrane transport"/>
    <property type="evidence" value="ECO:0007669"/>
    <property type="project" value="InterPro"/>
</dbReference>